<dbReference type="Proteomes" id="UP001144805">
    <property type="component" value="Unassembled WGS sequence"/>
</dbReference>
<feature type="domain" description="HpcH/HpaI aldolase/citrate lyase" evidence="4">
    <location>
        <begin position="18"/>
        <end position="241"/>
    </location>
</feature>
<evidence type="ECO:0000313" key="5">
    <source>
        <dbReference type="EMBL" id="MCX5571607.1"/>
    </source>
</evidence>
<evidence type="ECO:0000256" key="2">
    <source>
        <dbReference type="ARBA" id="ARBA00022723"/>
    </source>
</evidence>
<dbReference type="InterPro" id="IPR015813">
    <property type="entry name" value="Pyrv/PenolPyrv_kinase-like_dom"/>
</dbReference>
<dbReference type="SUPFAM" id="SSF51621">
    <property type="entry name" value="Phosphoenolpyruvate/pyruvate domain"/>
    <property type="match status" value="1"/>
</dbReference>
<comment type="caution">
    <text evidence="5">The sequence shown here is derived from an EMBL/GenBank/DDBJ whole genome shotgun (WGS) entry which is preliminary data.</text>
</comment>
<dbReference type="Pfam" id="PF03328">
    <property type="entry name" value="HpcH_HpaI"/>
    <property type="match status" value="1"/>
</dbReference>
<proteinExistence type="inferred from homology"/>
<keyword evidence="6" id="KW-1185">Reference proteome</keyword>
<protein>
    <submittedName>
        <fullName evidence="5">Aldolase/citrate lyase family protein</fullName>
    </submittedName>
</protein>
<accession>A0A9X3IN52</accession>
<evidence type="ECO:0000256" key="1">
    <source>
        <dbReference type="ARBA" id="ARBA00005568"/>
    </source>
</evidence>
<keyword evidence="3 5" id="KW-0456">Lyase</keyword>
<dbReference type="InterPro" id="IPR040442">
    <property type="entry name" value="Pyrv_kinase-like_dom_sf"/>
</dbReference>
<reference evidence="5" key="1">
    <citation type="submission" date="2022-11" db="EMBL/GenBank/DDBJ databases">
        <title>Biodiversity and phylogenetic relationships of bacteria.</title>
        <authorList>
            <person name="Machado R.A.R."/>
            <person name="Bhat A."/>
            <person name="Loulou A."/>
            <person name="Kallel S."/>
        </authorList>
    </citation>
    <scope>NUCLEOTIDE SEQUENCE</scope>
    <source>
        <strain evidence="5">K-TC2</strain>
    </source>
</reference>
<gene>
    <name evidence="5" type="ORF">OSH07_20570</name>
</gene>
<dbReference type="PANTHER" id="PTHR30502:SF0">
    <property type="entry name" value="PHOSPHOENOLPYRUVATE CARBOXYLASE FAMILY PROTEIN"/>
    <property type="match status" value="1"/>
</dbReference>
<dbReference type="PANTHER" id="PTHR30502">
    <property type="entry name" value="2-KETO-3-DEOXY-L-RHAMNONATE ALDOLASE"/>
    <property type="match status" value="1"/>
</dbReference>
<comment type="similarity">
    <text evidence="1">Belongs to the HpcH/HpaI aldolase family.</text>
</comment>
<dbReference type="InterPro" id="IPR050251">
    <property type="entry name" value="HpcH-HpaI_aldolase"/>
</dbReference>
<evidence type="ECO:0000259" key="4">
    <source>
        <dbReference type="Pfam" id="PF03328"/>
    </source>
</evidence>
<dbReference type="GO" id="GO:0046872">
    <property type="term" value="F:metal ion binding"/>
    <property type="evidence" value="ECO:0007669"/>
    <property type="project" value="UniProtKB-KW"/>
</dbReference>
<evidence type="ECO:0000313" key="6">
    <source>
        <dbReference type="Proteomes" id="UP001144805"/>
    </source>
</evidence>
<name>A0A9X3IN52_9HYPH</name>
<sequence>MIRKNRLKANLKAGQKSFGMWLQSPDPTFAEITALTGFDFFILDLEHGTGDVLTAVDVMRAAACTNSTAMIRVPSSDPITLRRIADAGAEALLVPMVETAEEAKRIVDACRFPPLGKRGNAWDITRAAGYGIAKDYMERVHDELLIVVQIETELGVKNARAIADVDGVDVVFIGPTDLSGSIGMPGQTGAPEVEALIAECIAAVEPTGKPLATVPRRGKTWQQAFDDGFLFVAAGSDLYYFRVAAEAQFRDWQAYAAKTRVAAE</sequence>
<dbReference type="GO" id="GO:0005737">
    <property type="term" value="C:cytoplasm"/>
    <property type="evidence" value="ECO:0007669"/>
    <property type="project" value="TreeGrafter"/>
</dbReference>
<dbReference type="AlphaFoldDB" id="A0A9X3IN52"/>
<organism evidence="5 6">
    <name type="scientific">Kaistia nematophila</name>
    <dbReference type="NCBI Taxonomy" id="2994654"/>
    <lineage>
        <taxon>Bacteria</taxon>
        <taxon>Pseudomonadati</taxon>
        <taxon>Pseudomonadota</taxon>
        <taxon>Alphaproteobacteria</taxon>
        <taxon>Hyphomicrobiales</taxon>
        <taxon>Kaistiaceae</taxon>
        <taxon>Kaistia</taxon>
    </lineage>
</organism>
<dbReference type="GO" id="GO:0016832">
    <property type="term" value="F:aldehyde-lyase activity"/>
    <property type="evidence" value="ECO:0007669"/>
    <property type="project" value="TreeGrafter"/>
</dbReference>
<keyword evidence="2" id="KW-0479">Metal-binding</keyword>
<dbReference type="RefSeq" id="WP_266340571.1">
    <property type="nucleotide sequence ID" value="NZ_JAPKNK010000011.1"/>
</dbReference>
<dbReference type="InterPro" id="IPR005000">
    <property type="entry name" value="Aldolase/citrate-lyase_domain"/>
</dbReference>
<evidence type="ECO:0000256" key="3">
    <source>
        <dbReference type="ARBA" id="ARBA00023239"/>
    </source>
</evidence>
<dbReference type="Gene3D" id="3.20.20.60">
    <property type="entry name" value="Phosphoenolpyruvate-binding domains"/>
    <property type="match status" value="1"/>
</dbReference>
<dbReference type="EMBL" id="JAPKNK010000011">
    <property type="protein sequence ID" value="MCX5571607.1"/>
    <property type="molecule type" value="Genomic_DNA"/>
</dbReference>